<keyword evidence="3" id="KW-1185">Reference proteome</keyword>
<organism evidence="2 3">
    <name type="scientific">Candidatus Nitrospira nitrosa</name>
    <dbReference type="NCBI Taxonomy" id="1742972"/>
    <lineage>
        <taxon>Bacteria</taxon>
        <taxon>Pseudomonadati</taxon>
        <taxon>Nitrospirota</taxon>
        <taxon>Nitrospiria</taxon>
        <taxon>Nitrospirales</taxon>
        <taxon>Nitrospiraceae</taxon>
        <taxon>Nitrospira</taxon>
    </lineage>
</organism>
<dbReference type="Proteomes" id="UP000199032">
    <property type="component" value="Unassembled WGS sequence"/>
</dbReference>
<dbReference type="OrthoDB" id="9825393at2"/>
<name>A0A0S4LJ52_9BACT</name>
<feature type="compositionally biased region" description="Polar residues" evidence="1">
    <location>
        <begin position="123"/>
        <end position="136"/>
    </location>
</feature>
<evidence type="ECO:0000313" key="3">
    <source>
        <dbReference type="Proteomes" id="UP000199032"/>
    </source>
</evidence>
<proteinExistence type="predicted"/>
<reference evidence="2 3" key="1">
    <citation type="submission" date="2015-10" db="EMBL/GenBank/DDBJ databases">
        <authorList>
            <person name="Gilbert D.G."/>
        </authorList>
    </citation>
    <scope>NUCLEOTIDE SEQUENCE [LARGE SCALE GENOMIC DNA]</scope>
    <source>
        <strain evidence="2">COMA1</strain>
    </source>
</reference>
<sequence>MIRLPVLASGVILLHLLRWIEAARSILGKKQGVLLMVIRPCLRMIGFLWCAVVVHMIGGCSSNYYTANVNSEQKVYRVDEQGGKTLVYETDLQGKTTIYDADDPMAKRQVASQEVAGELSLKKNGQSDQANSGSKRQPNDPIYVDLAPAELDEQMQKAERTKGAVAEQIRSEFVADPMIKLIERDQERSGLLKPHLSDGVDVEVSPKVSLKEAYGIDRKTGKPVRMLAVVFEATITSQTPPATYTVSESGHAQRNLEVSKRFAKQVKQVILEKIGPNIPAH</sequence>
<evidence type="ECO:0000313" key="2">
    <source>
        <dbReference type="EMBL" id="CUS36942.1"/>
    </source>
</evidence>
<dbReference type="AlphaFoldDB" id="A0A0S4LJ52"/>
<accession>A0A0S4LJ52</accession>
<feature type="region of interest" description="Disordered" evidence="1">
    <location>
        <begin position="117"/>
        <end position="142"/>
    </location>
</feature>
<gene>
    <name evidence="2" type="ORF">COMA1_30326</name>
</gene>
<protein>
    <submittedName>
        <fullName evidence="2">Uncharacterized protein</fullName>
    </submittedName>
</protein>
<dbReference type="STRING" id="1742972.COMA1_30326"/>
<dbReference type="EMBL" id="CZQA01000009">
    <property type="protein sequence ID" value="CUS36942.1"/>
    <property type="molecule type" value="Genomic_DNA"/>
</dbReference>
<evidence type="ECO:0000256" key="1">
    <source>
        <dbReference type="SAM" id="MobiDB-lite"/>
    </source>
</evidence>